<name>A0AAN1WGF6_9GAMM</name>
<feature type="domain" description="Flavinylation-associated cytochrome" evidence="2">
    <location>
        <begin position="7"/>
        <end position="56"/>
    </location>
</feature>
<dbReference type="EMBL" id="AP023086">
    <property type="protein sequence ID" value="BCD97147.1"/>
    <property type="molecule type" value="Genomic_DNA"/>
</dbReference>
<dbReference type="KEGG" id="marq:MARGE09_P1348"/>
<dbReference type="RefSeq" id="WP_236986622.1">
    <property type="nucleotide sequence ID" value="NZ_AP023086.1"/>
</dbReference>
<accession>A0AAN1WGF6</accession>
<dbReference type="AlphaFoldDB" id="A0AAN1WGF6"/>
<evidence type="ECO:0000313" key="3">
    <source>
        <dbReference type="EMBL" id="BCD97147.1"/>
    </source>
</evidence>
<evidence type="ECO:0000313" key="4">
    <source>
        <dbReference type="Proteomes" id="UP001320119"/>
    </source>
</evidence>
<feature type="transmembrane region" description="Helical" evidence="1">
    <location>
        <begin position="74"/>
        <end position="95"/>
    </location>
</feature>
<keyword evidence="1" id="KW-0812">Transmembrane</keyword>
<gene>
    <name evidence="3" type="ORF">MARGE09_P1348</name>
</gene>
<dbReference type="GO" id="GO:0022904">
    <property type="term" value="P:respiratory electron transport chain"/>
    <property type="evidence" value="ECO:0007669"/>
    <property type="project" value="InterPro"/>
</dbReference>
<protein>
    <recommendedName>
        <fullName evidence="2">Flavinylation-associated cytochrome domain-containing protein</fullName>
    </recommendedName>
</protein>
<organism evidence="3 4">
    <name type="scientific">Marinagarivorans cellulosilyticus</name>
    <dbReference type="NCBI Taxonomy" id="2721545"/>
    <lineage>
        <taxon>Bacteria</taxon>
        <taxon>Pseudomonadati</taxon>
        <taxon>Pseudomonadota</taxon>
        <taxon>Gammaproteobacteria</taxon>
        <taxon>Cellvibrionales</taxon>
        <taxon>Cellvibrionaceae</taxon>
        <taxon>Marinagarivorans</taxon>
    </lineage>
</organism>
<dbReference type="InterPro" id="IPR016174">
    <property type="entry name" value="Di-haem_cyt_TM"/>
</dbReference>
<dbReference type="SUPFAM" id="SSF81342">
    <property type="entry name" value="Transmembrane di-heme cytochromes"/>
    <property type="match status" value="1"/>
</dbReference>
<keyword evidence="1" id="KW-1133">Transmembrane helix</keyword>
<feature type="transmembrane region" description="Helical" evidence="1">
    <location>
        <begin position="32"/>
        <end position="53"/>
    </location>
</feature>
<dbReference type="Pfam" id="PF14358">
    <property type="entry name" value="DUF4405"/>
    <property type="match status" value="1"/>
</dbReference>
<dbReference type="Proteomes" id="UP001320119">
    <property type="component" value="Chromosome"/>
</dbReference>
<evidence type="ECO:0000256" key="1">
    <source>
        <dbReference type="SAM" id="Phobius"/>
    </source>
</evidence>
<proteinExistence type="predicted"/>
<reference evidence="3 4" key="1">
    <citation type="journal article" date="2022" name="IScience">
        <title>An ultrasensitive nanofiber-based assay for enzymatic hydrolysis and deep-sea microbial degradation of cellulose.</title>
        <authorList>
            <person name="Tsudome M."/>
            <person name="Tachioka M."/>
            <person name="Miyazaki M."/>
            <person name="Uchimura K."/>
            <person name="Tsuda M."/>
            <person name="Takaki Y."/>
            <person name="Deguchi S."/>
        </authorList>
    </citation>
    <scope>NUCLEOTIDE SEQUENCE [LARGE SCALE GENOMIC DNA]</scope>
    <source>
        <strain evidence="3 4">GE09</strain>
    </source>
</reference>
<keyword evidence="1" id="KW-0472">Membrane</keyword>
<feature type="transmembrane region" description="Helical" evidence="1">
    <location>
        <begin position="7"/>
        <end position="26"/>
    </location>
</feature>
<dbReference type="GO" id="GO:0016020">
    <property type="term" value="C:membrane"/>
    <property type="evidence" value="ECO:0007669"/>
    <property type="project" value="InterPro"/>
</dbReference>
<sequence length="340" mass="38148">MNLRTISTITLSVAFAVLLISGVLLYALPYNFFVGSLHIWGAILFLACLVLHIKHNAKTYKNHMKKRQGKWSMGLATFGIIPIVVALGLNLPPIFSVVQFSYDLKTAAEVPKREYNVIDLTANENTPKLSLFFKAGAFYESEPQTVFWNITYTSVPQIAVWIETMEGKYIDTLYITGKTSNSSYRTSETEPDLVRRPEALPYWSHKRGIIASDGLYTPDPHNTDLDGISAATPKVDYQVDVAAPRMGRYRLMVEVNRSYDFNEYYSKTRFPDDAVYSGEGSSGQPSLIYETVVDANQPAQYLFNLVGHGHHSGKDGELYKDLENITTAKQILDFIVASVE</sequence>
<keyword evidence="4" id="KW-1185">Reference proteome</keyword>
<dbReference type="InterPro" id="IPR025517">
    <property type="entry name" value="DUF4405"/>
</dbReference>
<evidence type="ECO:0000259" key="2">
    <source>
        <dbReference type="Pfam" id="PF14358"/>
    </source>
</evidence>